<dbReference type="Proteomes" id="UP000541154">
    <property type="component" value="Unassembled WGS sequence"/>
</dbReference>
<dbReference type="GO" id="GO:0006508">
    <property type="term" value="P:proteolysis"/>
    <property type="evidence" value="ECO:0007669"/>
    <property type="project" value="InterPro"/>
</dbReference>
<evidence type="ECO:0000256" key="1">
    <source>
        <dbReference type="ARBA" id="ARBA00001974"/>
    </source>
</evidence>
<dbReference type="EMBL" id="SPNV01000042">
    <property type="protein sequence ID" value="KAF5863913.1"/>
    <property type="molecule type" value="Genomic_DNA"/>
</dbReference>
<dbReference type="Gene3D" id="2.60.40.2970">
    <property type="match status" value="1"/>
</dbReference>
<sequence>MVLLSRVFISALTATWRSVSAHTWRAAIQPNAAWLLALHAYETIETIFDVAGLYSLSSSSKFNVVAESALEYAASNMTDSFSWASYKSKTLSINVPKSEEKSLVQKRAKSGGCSGDKAQTVKDSIACAAKIASAGADSAKKPSDLSRTFFKTNEKSALKQVSSRLEVIAEEAKAVASGTFTTAHHRHRVLMDRPPTLNMIVLAAAVLQPMSESIAVLLFGRFLRLLLHDGILIKPPSLYMNIYMNIYMKCGPILEVVNERRESRSSSRRSRLRSGISQSITREHFQGVLQRVSGTDVVVEALHQASSFTDCSKQATEYRRGRILLAGDRAHIQPPLGAQGLSTGIGDAMNLGWKPAATVKGQASPRLLDTYHQERHPEDAEVLDWTRAQEVILRPDSHGRAVAQHHLGHDPYRRRNLLFRQSSMGNFSAP</sequence>
<evidence type="ECO:0000256" key="3">
    <source>
        <dbReference type="ARBA" id="ARBA00022827"/>
    </source>
</evidence>
<keyword evidence="4" id="KW-0560">Oxidoreductase</keyword>
<dbReference type="InterPro" id="IPR036188">
    <property type="entry name" value="FAD/NAD-bd_sf"/>
</dbReference>
<feature type="domain" description="FAD-binding" evidence="6">
    <location>
        <begin position="277"/>
        <end position="385"/>
    </location>
</feature>
<dbReference type="PANTHER" id="PTHR43004:SF19">
    <property type="entry name" value="BINDING MONOOXYGENASE, PUTATIVE (JCVI)-RELATED"/>
    <property type="match status" value="1"/>
</dbReference>
<keyword evidence="5" id="KW-0732">Signal</keyword>
<dbReference type="Pfam" id="PF01494">
    <property type="entry name" value="FAD_binding_3"/>
    <property type="match status" value="1"/>
</dbReference>
<dbReference type="InterPro" id="IPR024079">
    <property type="entry name" value="MetalloPept_cat_dom_sf"/>
</dbReference>
<dbReference type="GO" id="GO:0004222">
    <property type="term" value="F:metalloendopeptidase activity"/>
    <property type="evidence" value="ECO:0007669"/>
    <property type="project" value="InterPro"/>
</dbReference>
<dbReference type="Pfam" id="PF02102">
    <property type="entry name" value="Peptidase_M35"/>
    <property type="match status" value="1"/>
</dbReference>
<dbReference type="PRINTS" id="PR00420">
    <property type="entry name" value="RNGMNOXGNASE"/>
</dbReference>
<evidence type="ECO:0000256" key="5">
    <source>
        <dbReference type="SAM" id="SignalP"/>
    </source>
</evidence>
<dbReference type="InterPro" id="IPR001384">
    <property type="entry name" value="Peptidase_M35"/>
</dbReference>
<dbReference type="Gene3D" id="3.40.390.10">
    <property type="entry name" value="Collagenase (Catalytic Domain)"/>
    <property type="match status" value="1"/>
</dbReference>
<gene>
    <name evidence="7" type="ORF">ETB97_009020</name>
</gene>
<dbReference type="GO" id="GO:0071949">
    <property type="term" value="F:FAD binding"/>
    <property type="evidence" value="ECO:0007669"/>
    <property type="project" value="InterPro"/>
</dbReference>
<comment type="cofactor">
    <cofactor evidence="1">
        <name>FAD</name>
        <dbReference type="ChEBI" id="CHEBI:57692"/>
    </cofactor>
</comment>
<comment type="caution">
    <text evidence="7">The sequence shown here is derived from an EMBL/GenBank/DDBJ whole genome shotgun (WGS) entry which is preliminary data.</text>
</comment>
<proteinExistence type="predicted"/>
<dbReference type="SUPFAM" id="SSF51905">
    <property type="entry name" value="FAD/NAD(P)-binding domain"/>
    <property type="match status" value="1"/>
</dbReference>
<accession>A0A8H6E9T3</accession>
<dbReference type="SUPFAM" id="SSF55486">
    <property type="entry name" value="Metalloproteases ('zincins'), catalytic domain"/>
    <property type="match status" value="1"/>
</dbReference>
<protein>
    <recommendedName>
        <fullName evidence="6">FAD-binding domain-containing protein</fullName>
    </recommendedName>
</protein>
<dbReference type="InterPro" id="IPR050641">
    <property type="entry name" value="RIFMO-like"/>
</dbReference>
<keyword evidence="8" id="KW-1185">Reference proteome</keyword>
<evidence type="ECO:0000259" key="6">
    <source>
        <dbReference type="Pfam" id="PF01494"/>
    </source>
</evidence>
<evidence type="ECO:0000313" key="7">
    <source>
        <dbReference type="EMBL" id="KAF5863913.1"/>
    </source>
</evidence>
<evidence type="ECO:0000256" key="4">
    <source>
        <dbReference type="ARBA" id="ARBA00023002"/>
    </source>
</evidence>
<dbReference type="Gene3D" id="3.50.50.60">
    <property type="entry name" value="FAD/NAD(P)-binding domain"/>
    <property type="match status" value="1"/>
</dbReference>
<organism evidence="7 8">
    <name type="scientific">Petromyces alliaceus</name>
    <name type="common">Aspergillus alliaceus</name>
    <dbReference type="NCBI Taxonomy" id="209559"/>
    <lineage>
        <taxon>Eukaryota</taxon>
        <taxon>Fungi</taxon>
        <taxon>Dikarya</taxon>
        <taxon>Ascomycota</taxon>
        <taxon>Pezizomycotina</taxon>
        <taxon>Eurotiomycetes</taxon>
        <taxon>Eurotiomycetidae</taxon>
        <taxon>Eurotiales</taxon>
        <taxon>Aspergillaceae</taxon>
        <taxon>Aspergillus</taxon>
        <taxon>Aspergillus subgen. Circumdati</taxon>
    </lineage>
</organism>
<keyword evidence="3" id="KW-0274">FAD</keyword>
<dbReference type="GO" id="GO:0016709">
    <property type="term" value="F:oxidoreductase activity, acting on paired donors, with incorporation or reduction of molecular oxygen, NAD(P)H as one donor, and incorporation of one atom of oxygen"/>
    <property type="evidence" value="ECO:0007669"/>
    <property type="project" value="UniProtKB-ARBA"/>
</dbReference>
<evidence type="ECO:0000256" key="2">
    <source>
        <dbReference type="ARBA" id="ARBA00022630"/>
    </source>
</evidence>
<feature type="chain" id="PRO_5034138350" description="FAD-binding domain-containing protein" evidence="5">
    <location>
        <begin position="22"/>
        <end position="430"/>
    </location>
</feature>
<keyword evidence="2" id="KW-0285">Flavoprotein</keyword>
<feature type="signal peptide" evidence="5">
    <location>
        <begin position="1"/>
        <end position="21"/>
    </location>
</feature>
<name>A0A8H6E9T3_PETAA</name>
<dbReference type="AlphaFoldDB" id="A0A8H6E9T3"/>
<reference evidence="7 8" key="1">
    <citation type="submission" date="2019-04" db="EMBL/GenBank/DDBJ databases">
        <title>Aspergillus burnettii sp. nov., novel species from soil in southeast Queensland.</title>
        <authorList>
            <person name="Gilchrist C.L.M."/>
            <person name="Pitt J.I."/>
            <person name="Lange L."/>
            <person name="Lacey H.J."/>
            <person name="Vuong D."/>
            <person name="Midgley D.J."/>
            <person name="Greenfield P."/>
            <person name="Bradbury M."/>
            <person name="Lacey E."/>
            <person name="Busk P.K."/>
            <person name="Pilgaard B."/>
            <person name="Chooi Y.H."/>
            <person name="Piggott A.M."/>
        </authorList>
    </citation>
    <scope>NUCLEOTIDE SEQUENCE [LARGE SCALE GENOMIC DNA]</scope>
    <source>
        <strain evidence="7 8">FRR 5400</strain>
    </source>
</reference>
<dbReference type="InterPro" id="IPR002938">
    <property type="entry name" value="FAD-bd"/>
</dbReference>
<evidence type="ECO:0000313" key="8">
    <source>
        <dbReference type="Proteomes" id="UP000541154"/>
    </source>
</evidence>
<dbReference type="PANTHER" id="PTHR43004">
    <property type="entry name" value="TRK SYSTEM POTASSIUM UPTAKE PROTEIN"/>
    <property type="match status" value="1"/>
</dbReference>